<dbReference type="AlphaFoldDB" id="A0A414UZL1"/>
<accession>A0A414UZL1</accession>
<comment type="caution">
    <text evidence="1">The sequence shown here is derived from an EMBL/GenBank/DDBJ whole genome shotgun (WGS) entry which is preliminary data.</text>
</comment>
<organism evidence="1 2">
    <name type="scientific">Mediterraneibacter gnavus</name>
    <name type="common">Ruminococcus gnavus</name>
    <dbReference type="NCBI Taxonomy" id="33038"/>
    <lineage>
        <taxon>Bacteria</taxon>
        <taxon>Bacillati</taxon>
        <taxon>Bacillota</taxon>
        <taxon>Clostridia</taxon>
        <taxon>Lachnospirales</taxon>
        <taxon>Lachnospiraceae</taxon>
        <taxon>Mediterraneibacter</taxon>
    </lineage>
</organism>
<proteinExistence type="predicted"/>
<name>A0A414UZL1_MEDGN</name>
<evidence type="ECO:0008006" key="3">
    <source>
        <dbReference type="Google" id="ProtNLM"/>
    </source>
</evidence>
<dbReference type="RefSeq" id="WP_118208086.1">
    <property type="nucleotide sequence ID" value="NZ_JADNOC010000007.1"/>
</dbReference>
<protein>
    <recommendedName>
        <fullName evidence="3">Phage head-tail adapter protein</fullName>
    </recommendedName>
</protein>
<dbReference type="EMBL" id="QRIS01000002">
    <property type="protein sequence ID" value="RHG88231.1"/>
    <property type="molecule type" value="Genomic_DNA"/>
</dbReference>
<sequence length="106" mass="12022">MWNGSIQLGIQKEIQQNENGFEKKTYNFSEEIPAEIADTTRNDEILGKQCGYQADISVAILSCNYHGESVFRDVATGDTYEVKRSYRASKSMNVILTGERREHGKI</sequence>
<gene>
    <name evidence="1" type="ORF">DW243_01130</name>
</gene>
<evidence type="ECO:0000313" key="1">
    <source>
        <dbReference type="EMBL" id="RHG88231.1"/>
    </source>
</evidence>
<reference evidence="1 2" key="1">
    <citation type="submission" date="2018-08" db="EMBL/GenBank/DDBJ databases">
        <title>A genome reference for cultivated species of the human gut microbiota.</title>
        <authorList>
            <person name="Zou Y."/>
            <person name="Xue W."/>
            <person name="Luo G."/>
        </authorList>
    </citation>
    <scope>NUCLEOTIDE SEQUENCE [LARGE SCALE GENOMIC DNA]</scope>
    <source>
        <strain evidence="1 2">AM21-18</strain>
    </source>
</reference>
<dbReference type="Proteomes" id="UP000283981">
    <property type="component" value="Unassembled WGS sequence"/>
</dbReference>
<evidence type="ECO:0000313" key="2">
    <source>
        <dbReference type="Proteomes" id="UP000283981"/>
    </source>
</evidence>